<accession>A0A9P9HLH5</accession>
<comment type="caution">
    <text evidence="8">The sequence shown here is derived from an EMBL/GenBank/DDBJ whole genome shotgun (WGS) entry which is preliminary data.</text>
</comment>
<name>A0A9P9HLH5_FUSSL</name>
<evidence type="ECO:0000256" key="2">
    <source>
        <dbReference type="ARBA" id="ARBA00005995"/>
    </source>
</evidence>
<evidence type="ECO:0000256" key="5">
    <source>
        <dbReference type="PIRSR" id="PIRSR601613-1"/>
    </source>
</evidence>
<dbReference type="GO" id="GO:0097621">
    <property type="term" value="F:monoamine oxidase activity"/>
    <property type="evidence" value="ECO:0007669"/>
    <property type="project" value="UniProtKB-EC"/>
</dbReference>
<keyword evidence="9" id="KW-1185">Reference proteome</keyword>
<evidence type="ECO:0000313" key="8">
    <source>
        <dbReference type="EMBL" id="KAH7259819.1"/>
    </source>
</evidence>
<reference evidence="8" key="1">
    <citation type="journal article" date="2021" name="Nat. Commun.">
        <title>Genetic determinants of endophytism in the Arabidopsis root mycobiome.</title>
        <authorList>
            <person name="Mesny F."/>
            <person name="Miyauchi S."/>
            <person name="Thiergart T."/>
            <person name="Pickel B."/>
            <person name="Atanasova L."/>
            <person name="Karlsson M."/>
            <person name="Huettel B."/>
            <person name="Barry K.W."/>
            <person name="Haridas S."/>
            <person name="Chen C."/>
            <person name="Bauer D."/>
            <person name="Andreopoulos W."/>
            <person name="Pangilinan J."/>
            <person name="LaButti K."/>
            <person name="Riley R."/>
            <person name="Lipzen A."/>
            <person name="Clum A."/>
            <person name="Drula E."/>
            <person name="Henrissat B."/>
            <person name="Kohler A."/>
            <person name="Grigoriev I.V."/>
            <person name="Martin F.M."/>
            <person name="Hacquard S."/>
        </authorList>
    </citation>
    <scope>NUCLEOTIDE SEQUENCE</scope>
    <source>
        <strain evidence="8">FSSC 5 MPI-SDFR-AT-0091</strain>
    </source>
</reference>
<evidence type="ECO:0000256" key="3">
    <source>
        <dbReference type="ARBA" id="ARBA00023002"/>
    </source>
</evidence>
<feature type="binding site" evidence="5">
    <location>
        <position position="436"/>
    </location>
    <ligand>
        <name>FAD</name>
        <dbReference type="ChEBI" id="CHEBI:57692"/>
    </ligand>
</feature>
<keyword evidence="6" id="KW-0285">Flavoprotein</keyword>
<dbReference type="EMBL" id="JAGTJS010000008">
    <property type="protein sequence ID" value="KAH7259819.1"/>
    <property type="molecule type" value="Genomic_DNA"/>
</dbReference>
<dbReference type="Pfam" id="PF01593">
    <property type="entry name" value="Amino_oxidase"/>
    <property type="match status" value="1"/>
</dbReference>
<comment type="cofactor">
    <cofactor evidence="1 6">
        <name>FAD</name>
        <dbReference type="ChEBI" id="CHEBI:57692"/>
    </cofactor>
</comment>
<dbReference type="InterPro" id="IPR050703">
    <property type="entry name" value="Flavin_MAO"/>
</dbReference>
<dbReference type="PANTHER" id="PTHR43563">
    <property type="entry name" value="AMINE OXIDASE"/>
    <property type="match status" value="1"/>
</dbReference>
<keyword evidence="6" id="KW-0274">FAD</keyword>
<dbReference type="AlphaFoldDB" id="A0A9P9HLH5"/>
<proteinExistence type="inferred from homology"/>
<dbReference type="PRINTS" id="PR00757">
    <property type="entry name" value="AMINEOXDASEF"/>
</dbReference>
<feature type="binding site" evidence="5">
    <location>
        <position position="18"/>
    </location>
    <ligand>
        <name>FAD</name>
        <dbReference type="ChEBI" id="CHEBI:57692"/>
    </ligand>
</feature>
<protein>
    <recommendedName>
        <fullName evidence="6">Amine oxidase</fullName>
        <ecNumber evidence="6">1.4.3.-</ecNumber>
    </recommendedName>
</protein>
<evidence type="ECO:0000313" key="9">
    <source>
        <dbReference type="Proteomes" id="UP000736672"/>
    </source>
</evidence>
<dbReference type="OrthoDB" id="5046242at2759"/>
<feature type="domain" description="Amine oxidase" evidence="7">
    <location>
        <begin position="17"/>
        <end position="455"/>
    </location>
</feature>
<evidence type="ECO:0000256" key="4">
    <source>
        <dbReference type="ARBA" id="ARBA00048448"/>
    </source>
</evidence>
<feature type="binding site" evidence="5">
    <location>
        <position position="349"/>
    </location>
    <ligand>
        <name>substrate</name>
    </ligand>
</feature>
<sequence length="468" mass="50411">MASDSQPFQVIIVGAGLSGLRAAREVHNAGLSYIVLEAMDHVGGKTLSVKASSNGKGVVDMGAAWLNDTSQSAIYGLATEFGFDLVEQRVGGVSLYQDHEGEVHAIPFGMLAKMEPDQLEQAEQLLATIGEYAEKCDLENPSEGPDAKHLDSITVRDFADQFNDAGASMLINAITRSLIGVESHELSALFFLDILKRGTGLQNVLSDHKEGGQYLRNRQGNQAFCHRLVEGLNPGSVKVSAAVWSITQKDGGCVVETSDGTSYRAEKVIVSVPTPLYPLIRFDPDLPSSKKALSESTEGGYYSKTVLVFDEPWWHAPNLSGEYSSADGPIAFTRDTCSPADGQYSITCFHAGDPGRKWSKLSADKRKQTVLRDFRAAFGKVVDNVPDPISVIEKEWTKDEWARGAPGPVMRPGVLAGEAGKSMSEPFGNIHFVGTETSPIWRGYMDGAVRSGVRGGKEVIAALGKQAK</sequence>
<dbReference type="Gene3D" id="1.10.405.10">
    <property type="entry name" value="Guanine Nucleotide Dissociation Inhibitor, domain 1"/>
    <property type="match status" value="1"/>
</dbReference>
<dbReference type="Proteomes" id="UP000736672">
    <property type="component" value="Unassembled WGS sequence"/>
</dbReference>
<feature type="binding site" evidence="5">
    <location>
        <begin position="37"/>
        <end position="38"/>
    </location>
    <ligand>
        <name>FAD</name>
        <dbReference type="ChEBI" id="CHEBI:57692"/>
    </ligand>
</feature>
<comment type="catalytic activity">
    <reaction evidence="4">
        <text>a secondary aliphatic amine + O2 + H2O = a primary amine + an aldehyde + H2O2</text>
        <dbReference type="Rhea" id="RHEA:26414"/>
        <dbReference type="ChEBI" id="CHEBI:15377"/>
        <dbReference type="ChEBI" id="CHEBI:15379"/>
        <dbReference type="ChEBI" id="CHEBI:16240"/>
        <dbReference type="ChEBI" id="CHEBI:17478"/>
        <dbReference type="ChEBI" id="CHEBI:58855"/>
        <dbReference type="ChEBI" id="CHEBI:65296"/>
        <dbReference type="EC" id="1.4.3.4"/>
    </reaction>
</comment>
<dbReference type="SUPFAM" id="SSF51905">
    <property type="entry name" value="FAD/NAD(P)-binding domain"/>
    <property type="match status" value="1"/>
</dbReference>
<feature type="binding site" evidence="5">
    <location>
        <position position="243"/>
    </location>
    <ligand>
        <name>FAD</name>
        <dbReference type="ChEBI" id="CHEBI:57692"/>
    </ligand>
</feature>
<comment type="similarity">
    <text evidence="2 6">Belongs to the flavin monoamine oxidase family.</text>
</comment>
<dbReference type="PANTHER" id="PTHR43563:SF14">
    <property type="entry name" value="AMINE OXIDASE"/>
    <property type="match status" value="1"/>
</dbReference>
<organism evidence="8 9">
    <name type="scientific">Fusarium solani</name>
    <name type="common">Filamentous fungus</name>
    <dbReference type="NCBI Taxonomy" id="169388"/>
    <lineage>
        <taxon>Eukaryota</taxon>
        <taxon>Fungi</taxon>
        <taxon>Dikarya</taxon>
        <taxon>Ascomycota</taxon>
        <taxon>Pezizomycotina</taxon>
        <taxon>Sordariomycetes</taxon>
        <taxon>Hypocreomycetidae</taxon>
        <taxon>Hypocreales</taxon>
        <taxon>Nectriaceae</taxon>
        <taxon>Fusarium</taxon>
        <taxon>Fusarium solani species complex</taxon>
    </lineage>
</organism>
<evidence type="ECO:0000256" key="6">
    <source>
        <dbReference type="RuleBase" id="RU362067"/>
    </source>
</evidence>
<gene>
    <name evidence="8" type="ORF">B0J15DRAFT_581816</name>
</gene>
<dbReference type="InterPro" id="IPR002937">
    <property type="entry name" value="Amino_oxidase"/>
</dbReference>
<evidence type="ECO:0000256" key="1">
    <source>
        <dbReference type="ARBA" id="ARBA00001974"/>
    </source>
</evidence>
<dbReference type="InterPro" id="IPR001613">
    <property type="entry name" value="Flavin_amine_oxidase"/>
</dbReference>
<dbReference type="SUPFAM" id="SSF54373">
    <property type="entry name" value="FAD-linked reductases, C-terminal domain"/>
    <property type="match status" value="1"/>
</dbReference>
<dbReference type="Gene3D" id="3.50.50.60">
    <property type="entry name" value="FAD/NAD(P)-binding domain"/>
    <property type="match status" value="1"/>
</dbReference>
<dbReference type="InterPro" id="IPR036188">
    <property type="entry name" value="FAD/NAD-bd_sf"/>
</dbReference>
<evidence type="ECO:0000259" key="7">
    <source>
        <dbReference type="Pfam" id="PF01593"/>
    </source>
</evidence>
<keyword evidence="3 6" id="KW-0560">Oxidoreductase</keyword>
<dbReference type="Gene3D" id="3.90.660.10">
    <property type="match status" value="1"/>
</dbReference>
<dbReference type="EC" id="1.4.3.-" evidence="6"/>